<dbReference type="InterPro" id="IPR000944">
    <property type="entry name" value="Tscrpt_reg_Rrf2"/>
</dbReference>
<dbReference type="NCBIfam" id="TIGR00738">
    <property type="entry name" value="rrf2_super"/>
    <property type="match status" value="1"/>
</dbReference>
<evidence type="ECO:0000313" key="3">
    <source>
        <dbReference type="Proteomes" id="UP000298358"/>
    </source>
</evidence>
<dbReference type="Pfam" id="PF02082">
    <property type="entry name" value="Rrf2"/>
    <property type="match status" value="1"/>
</dbReference>
<dbReference type="InterPro" id="IPR030489">
    <property type="entry name" value="TR_Rrf2-type_CS"/>
</dbReference>
<name>A0A4Y9FT45_9MICO</name>
<comment type="caution">
    <text evidence="2">The sequence shown here is derived from an EMBL/GenBank/DDBJ whole genome shotgun (WGS) entry which is preliminary data.</text>
</comment>
<accession>A0A4Y9FT45</accession>
<dbReference type="GO" id="GO:0003700">
    <property type="term" value="F:DNA-binding transcription factor activity"/>
    <property type="evidence" value="ECO:0007669"/>
    <property type="project" value="TreeGrafter"/>
</dbReference>
<dbReference type="GO" id="GO:0005829">
    <property type="term" value="C:cytosol"/>
    <property type="evidence" value="ECO:0007669"/>
    <property type="project" value="TreeGrafter"/>
</dbReference>
<reference evidence="2 3" key="1">
    <citation type="submission" date="2019-03" db="EMBL/GenBank/DDBJ databases">
        <title>Diversity of the mouse oral microbiome.</title>
        <authorList>
            <person name="Joseph S."/>
            <person name="Aduse-Opoku J."/>
            <person name="Curtis M."/>
            <person name="Wade W."/>
            <person name="Hashim A."/>
        </authorList>
    </citation>
    <scope>NUCLEOTIDE SEQUENCE [LARGE SCALE GENOMIC DNA]</scope>
    <source>
        <strain evidence="2 3">P1012</strain>
    </source>
</reference>
<sequence length="159" mass="16874">MRISARADYAVRAATALARLSADERASSESIAAKEAIPASFLEAILGDLRRSGLVESKRGAAGGFRLAAEPKNITVADVIRAVEGPLVYVRDTRPSELTYAGEESGGTFVELWVALRANVRAVLERTTLADLAAGRLPAHVRALADDPSSWRQSTALGD</sequence>
<proteinExistence type="predicted"/>
<dbReference type="GO" id="GO:0003677">
    <property type="term" value="F:DNA binding"/>
    <property type="evidence" value="ECO:0007669"/>
    <property type="project" value="UniProtKB-KW"/>
</dbReference>
<gene>
    <name evidence="2" type="ORF">E4U02_13030</name>
</gene>
<dbReference type="PANTHER" id="PTHR33221:SF5">
    <property type="entry name" value="HTH-TYPE TRANSCRIPTIONAL REGULATOR ISCR"/>
    <property type="match status" value="1"/>
</dbReference>
<evidence type="ECO:0000313" key="2">
    <source>
        <dbReference type="EMBL" id="TFU31710.1"/>
    </source>
</evidence>
<evidence type="ECO:0000256" key="1">
    <source>
        <dbReference type="ARBA" id="ARBA00023125"/>
    </source>
</evidence>
<dbReference type="OrthoDB" id="9808360at2"/>
<keyword evidence="3" id="KW-1185">Reference proteome</keyword>
<dbReference type="Proteomes" id="UP000298358">
    <property type="component" value="Unassembled WGS sequence"/>
</dbReference>
<dbReference type="PROSITE" id="PS51197">
    <property type="entry name" value="HTH_RRF2_2"/>
    <property type="match status" value="1"/>
</dbReference>
<organism evidence="2 3">
    <name type="scientific">Microbacterium paludicola</name>
    <dbReference type="NCBI Taxonomy" id="300019"/>
    <lineage>
        <taxon>Bacteria</taxon>
        <taxon>Bacillati</taxon>
        <taxon>Actinomycetota</taxon>
        <taxon>Actinomycetes</taxon>
        <taxon>Micrococcales</taxon>
        <taxon>Microbacteriaceae</taxon>
        <taxon>Microbacterium</taxon>
    </lineage>
</organism>
<dbReference type="Gene3D" id="1.10.10.10">
    <property type="entry name" value="Winged helix-like DNA-binding domain superfamily/Winged helix DNA-binding domain"/>
    <property type="match status" value="1"/>
</dbReference>
<dbReference type="InterPro" id="IPR036388">
    <property type="entry name" value="WH-like_DNA-bd_sf"/>
</dbReference>
<keyword evidence="1" id="KW-0238">DNA-binding</keyword>
<protein>
    <submittedName>
        <fullName evidence="2">Rrf2 family transcriptional regulator</fullName>
    </submittedName>
</protein>
<dbReference type="InterPro" id="IPR036390">
    <property type="entry name" value="WH_DNA-bd_sf"/>
</dbReference>
<dbReference type="RefSeq" id="WP_135115268.1">
    <property type="nucleotide sequence ID" value="NZ_JADGLL010000041.1"/>
</dbReference>
<dbReference type="EMBL" id="SPQB01000041">
    <property type="protein sequence ID" value="TFU31710.1"/>
    <property type="molecule type" value="Genomic_DNA"/>
</dbReference>
<dbReference type="AlphaFoldDB" id="A0A4Y9FT45"/>
<dbReference type="SUPFAM" id="SSF46785">
    <property type="entry name" value="Winged helix' DNA-binding domain"/>
    <property type="match status" value="1"/>
</dbReference>
<dbReference type="PANTHER" id="PTHR33221">
    <property type="entry name" value="WINGED HELIX-TURN-HELIX TRANSCRIPTIONAL REGULATOR, RRF2 FAMILY"/>
    <property type="match status" value="1"/>
</dbReference>
<dbReference type="PROSITE" id="PS01332">
    <property type="entry name" value="HTH_RRF2_1"/>
    <property type="match status" value="1"/>
</dbReference>